<keyword evidence="2" id="KW-1185">Reference proteome</keyword>
<dbReference type="OrthoDB" id="425681at2759"/>
<dbReference type="EMBL" id="BGZK01001742">
    <property type="protein sequence ID" value="GBP85517.1"/>
    <property type="molecule type" value="Genomic_DNA"/>
</dbReference>
<gene>
    <name evidence="1" type="ORF">EVAR_45059_1</name>
</gene>
<comment type="caution">
    <text evidence="1">The sequence shown here is derived from an EMBL/GenBank/DDBJ whole genome shotgun (WGS) entry which is preliminary data.</text>
</comment>
<sequence>MVVKAGYGRKKNKTRINAVNMRSPGSVCGVSQKDRCRNSDVRQQCGMKEDVVTRVGKRYLAVVLRHGSKTRMFLAISKATIKLAQPGAVQKAQAGASSGRGRARQLFVLTLAIAFKSCLPSPRHSALAVSAALIFKSLGYWFYERNGLPISTQRQLAYNEDSLLLYSVAGDCCKSRFVRSNRSDSEQK</sequence>
<reference evidence="1 2" key="1">
    <citation type="journal article" date="2019" name="Commun. Biol.">
        <title>The bagworm genome reveals a unique fibroin gene that provides high tensile strength.</title>
        <authorList>
            <person name="Kono N."/>
            <person name="Nakamura H."/>
            <person name="Ohtoshi R."/>
            <person name="Tomita M."/>
            <person name="Numata K."/>
            <person name="Arakawa K."/>
        </authorList>
    </citation>
    <scope>NUCLEOTIDE SEQUENCE [LARGE SCALE GENOMIC DNA]</scope>
</reference>
<evidence type="ECO:0000313" key="2">
    <source>
        <dbReference type="Proteomes" id="UP000299102"/>
    </source>
</evidence>
<proteinExistence type="predicted"/>
<organism evidence="1 2">
    <name type="scientific">Eumeta variegata</name>
    <name type="common">Bagworm moth</name>
    <name type="synonym">Eumeta japonica</name>
    <dbReference type="NCBI Taxonomy" id="151549"/>
    <lineage>
        <taxon>Eukaryota</taxon>
        <taxon>Metazoa</taxon>
        <taxon>Ecdysozoa</taxon>
        <taxon>Arthropoda</taxon>
        <taxon>Hexapoda</taxon>
        <taxon>Insecta</taxon>
        <taxon>Pterygota</taxon>
        <taxon>Neoptera</taxon>
        <taxon>Endopterygota</taxon>
        <taxon>Lepidoptera</taxon>
        <taxon>Glossata</taxon>
        <taxon>Ditrysia</taxon>
        <taxon>Tineoidea</taxon>
        <taxon>Psychidae</taxon>
        <taxon>Oiketicinae</taxon>
        <taxon>Eumeta</taxon>
    </lineage>
</organism>
<accession>A0A4C1ZFW8</accession>
<protein>
    <submittedName>
        <fullName evidence="1">Uncharacterized protein</fullName>
    </submittedName>
</protein>
<dbReference type="Proteomes" id="UP000299102">
    <property type="component" value="Unassembled WGS sequence"/>
</dbReference>
<name>A0A4C1ZFW8_EUMVA</name>
<dbReference type="AlphaFoldDB" id="A0A4C1ZFW8"/>
<evidence type="ECO:0000313" key="1">
    <source>
        <dbReference type="EMBL" id="GBP85517.1"/>
    </source>
</evidence>